<organism evidence="2 3">
    <name type="scientific">Symbiodinium necroappetens</name>
    <dbReference type="NCBI Taxonomy" id="1628268"/>
    <lineage>
        <taxon>Eukaryota</taxon>
        <taxon>Sar</taxon>
        <taxon>Alveolata</taxon>
        <taxon>Dinophyceae</taxon>
        <taxon>Suessiales</taxon>
        <taxon>Symbiodiniaceae</taxon>
        <taxon>Symbiodinium</taxon>
    </lineage>
</organism>
<evidence type="ECO:0000313" key="3">
    <source>
        <dbReference type="Proteomes" id="UP000601435"/>
    </source>
</evidence>
<gene>
    <name evidence="2" type="ORF">SNEC2469_LOCUS6591</name>
</gene>
<protein>
    <recommendedName>
        <fullName evidence="1">Microbial-type PARG catalytic domain-containing protein</fullName>
    </recommendedName>
</protein>
<name>A0A812MM05_9DINO</name>
<accession>A0A812MM05</accession>
<dbReference type="OrthoDB" id="9985428at2759"/>
<sequence>MHWDHATFAQELHSSKVSKDYKRVKALLSSVAEDNYWRREHFGRIPRTIPVSYHEAGERFRPRSAPLPVISFSRMDTADALLALGRQRGRKVCALNFANGKDAGGGYKNGASAQEEDLCRRIPLLYSSLLGAKKEGLYPFGPPTCPSTGQPEKFRDVLYTTNLVVGRASQEEGYRILHRDEQATVSLVAAAAPNLKFGSDVNDAQLIYQTMVNIFRAPHLWEPGINTLILGAWGCGAFGGDPSRIAGLFLQALLKDGCGQGYEEVHFAIPQFTPEDPNYAAAFISQEHGIHRIHNEPKRLASRDSFLSTTCPDEESLAAGISFPPNRLLHDQHLLHMDQLLEDISHAPHRLHAEVAHRRRDAFHQVALAQGYLSEEDESDADELDGKLYTEKYYHDNGNLKYFQTYLRLPPTVTQRACERVVEEKHFDVDGVCRLDVHFALGQPFLSRKHFYPNQRMKSEKLFFVEDERTMQARKAGHWREYYEGGQIKSEIVYDEHGVRNGFCKRYGIDGSQEWVKDYTKACCSFKFQ</sequence>
<keyword evidence="3" id="KW-1185">Reference proteome</keyword>
<comment type="caution">
    <text evidence="2">The sequence shown here is derived from an EMBL/GenBank/DDBJ whole genome shotgun (WGS) entry which is preliminary data.</text>
</comment>
<dbReference type="SUPFAM" id="SSF52949">
    <property type="entry name" value="Macro domain-like"/>
    <property type="match status" value="1"/>
</dbReference>
<reference evidence="2" key="1">
    <citation type="submission" date="2021-02" db="EMBL/GenBank/DDBJ databases">
        <authorList>
            <person name="Dougan E. K."/>
            <person name="Rhodes N."/>
            <person name="Thang M."/>
            <person name="Chan C."/>
        </authorList>
    </citation>
    <scope>NUCLEOTIDE SEQUENCE</scope>
</reference>
<dbReference type="EMBL" id="CAJNJA010011475">
    <property type="protein sequence ID" value="CAE7273254.1"/>
    <property type="molecule type" value="Genomic_DNA"/>
</dbReference>
<dbReference type="AlphaFoldDB" id="A0A812MM05"/>
<evidence type="ECO:0000259" key="1">
    <source>
        <dbReference type="Pfam" id="PF10021"/>
    </source>
</evidence>
<feature type="domain" description="Microbial-type PARG catalytic" evidence="1">
    <location>
        <begin position="61"/>
        <end position="134"/>
    </location>
</feature>
<evidence type="ECO:0000313" key="2">
    <source>
        <dbReference type="EMBL" id="CAE7273254.1"/>
    </source>
</evidence>
<dbReference type="PANTHER" id="PTHR35596:SF1">
    <property type="entry name" value="MICROBIAL-TYPE PARG CATALYTIC DOMAIN-CONTAINING PROTEIN"/>
    <property type="match status" value="1"/>
</dbReference>
<dbReference type="Gene3D" id="3.90.930.1">
    <property type="match status" value="1"/>
</dbReference>
<dbReference type="Pfam" id="PF10021">
    <property type="entry name" value="PARG_cat_microb"/>
    <property type="match status" value="1"/>
</dbReference>
<dbReference type="InterPro" id="IPR043472">
    <property type="entry name" value="Macro_dom-like"/>
</dbReference>
<dbReference type="PANTHER" id="PTHR35596">
    <property type="entry name" value="DUF2263 DOMAIN-CONTAINING PROTEIN"/>
    <property type="match status" value="1"/>
</dbReference>
<dbReference type="InterPro" id="IPR019261">
    <property type="entry name" value="PARG_cat_microbial"/>
</dbReference>
<dbReference type="Gene3D" id="3.40.220.10">
    <property type="entry name" value="Leucine Aminopeptidase, subunit E, domain 1"/>
    <property type="match status" value="1"/>
</dbReference>
<dbReference type="NCBIfam" id="TIGR02452">
    <property type="entry name" value="TIGR02452 family protein"/>
    <property type="match status" value="1"/>
</dbReference>
<proteinExistence type="predicted"/>
<dbReference type="InterPro" id="IPR012664">
    <property type="entry name" value="CHP02452"/>
</dbReference>
<dbReference type="Proteomes" id="UP000601435">
    <property type="component" value="Unassembled WGS sequence"/>
</dbReference>